<feature type="region of interest" description="Disordered" evidence="1">
    <location>
        <begin position="225"/>
        <end position="253"/>
    </location>
</feature>
<evidence type="ECO:0000313" key="2">
    <source>
        <dbReference type="EMBL" id="KAK0472582.1"/>
    </source>
</evidence>
<dbReference type="Proteomes" id="UP001175227">
    <property type="component" value="Unassembled WGS sequence"/>
</dbReference>
<feature type="compositionally biased region" description="Low complexity" evidence="1">
    <location>
        <begin position="126"/>
        <end position="141"/>
    </location>
</feature>
<protein>
    <submittedName>
        <fullName evidence="2">Uncharacterized protein</fullName>
    </submittedName>
</protein>
<evidence type="ECO:0000313" key="3">
    <source>
        <dbReference type="Proteomes" id="UP001175227"/>
    </source>
</evidence>
<keyword evidence="3" id="KW-1185">Reference proteome</keyword>
<proteinExistence type="predicted"/>
<feature type="region of interest" description="Disordered" evidence="1">
    <location>
        <begin position="91"/>
        <end position="146"/>
    </location>
</feature>
<sequence>VGSVRGGWVGDFEGGEDSLDRCGSPASVSTVSADGEGEGTAERARHHPFLSPPASVIFSADEGGPSRFGSLVGEMDSDSGSTVTEVDISAYPLLPDSPSDGSGDMDARLADENDDDFGDGGRASWLTTPPRSRLSSPLLSSDDGDAIPLPDVPAHAYTKHQRDVLPRGMQTIPITVLGGTEPVNIPVRVGDPAGRAPSCSESSVSGVSDIGDVPFPEVERRVPVKEKRSAFPTRSAHTTSIQGKQRVAGSDDTNPSLFTRLAVPPAVAPPKTPSPKTPSRHFEASDLLAGVDPRMSLQQFRTLTRPLFSDQCLCISCGAIFVRLIIPSLLIASLTGAPSRYMIRSRVRKTQRFMGA</sequence>
<accession>A0AA39NVE6</accession>
<name>A0AA39NVE6_9AGAR</name>
<organism evidence="2 3">
    <name type="scientific">Armillaria novae-zelandiae</name>
    <dbReference type="NCBI Taxonomy" id="153914"/>
    <lineage>
        <taxon>Eukaryota</taxon>
        <taxon>Fungi</taxon>
        <taxon>Dikarya</taxon>
        <taxon>Basidiomycota</taxon>
        <taxon>Agaricomycotina</taxon>
        <taxon>Agaricomycetes</taxon>
        <taxon>Agaricomycetidae</taxon>
        <taxon>Agaricales</taxon>
        <taxon>Marasmiineae</taxon>
        <taxon>Physalacriaceae</taxon>
        <taxon>Armillaria</taxon>
    </lineage>
</organism>
<feature type="non-terminal residue" evidence="2">
    <location>
        <position position="1"/>
    </location>
</feature>
<evidence type="ECO:0000256" key="1">
    <source>
        <dbReference type="SAM" id="MobiDB-lite"/>
    </source>
</evidence>
<comment type="caution">
    <text evidence="2">The sequence shown here is derived from an EMBL/GenBank/DDBJ whole genome shotgun (WGS) entry which is preliminary data.</text>
</comment>
<reference evidence="2" key="1">
    <citation type="submission" date="2023-06" db="EMBL/GenBank/DDBJ databases">
        <authorList>
            <consortium name="Lawrence Berkeley National Laboratory"/>
            <person name="Ahrendt S."/>
            <person name="Sahu N."/>
            <person name="Indic B."/>
            <person name="Wong-Bajracharya J."/>
            <person name="Merenyi Z."/>
            <person name="Ke H.-M."/>
            <person name="Monk M."/>
            <person name="Kocsube S."/>
            <person name="Drula E."/>
            <person name="Lipzen A."/>
            <person name="Balint B."/>
            <person name="Henrissat B."/>
            <person name="Andreopoulos B."/>
            <person name="Martin F.M."/>
            <person name="Harder C.B."/>
            <person name="Rigling D."/>
            <person name="Ford K.L."/>
            <person name="Foster G.D."/>
            <person name="Pangilinan J."/>
            <person name="Papanicolaou A."/>
            <person name="Barry K."/>
            <person name="LaButti K."/>
            <person name="Viragh M."/>
            <person name="Koriabine M."/>
            <person name="Yan M."/>
            <person name="Riley R."/>
            <person name="Champramary S."/>
            <person name="Plett K.L."/>
            <person name="Tsai I.J."/>
            <person name="Slot J."/>
            <person name="Sipos G."/>
            <person name="Plett J."/>
            <person name="Nagy L.G."/>
            <person name="Grigoriev I.V."/>
        </authorList>
    </citation>
    <scope>NUCLEOTIDE SEQUENCE</scope>
    <source>
        <strain evidence="2">ICMP 16352</strain>
    </source>
</reference>
<gene>
    <name evidence="2" type="ORF">IW261DRAFT_1507176</name>
</gene>
<feature type="compositionally biased region" description="Low complexity" evidence="1">
    <location>
        <begin position="92"/>
        <end position="104"/>
    </location>
</feature>
<dbReference type="EMBL" id="JAUEPR010000039">
    <property type="protein sequence ID" value="KAK0472582.1"/>
    <property type="molecule type" value="Genomic_DNA"/>
</dbReference>
<feature type="compositionally biased region" description="Low complexity" evidence="1">
    <location>
        <begin position="198"/>
        <end position="208"/>
    </location>
</feature>
<feature type="region of interest" description="Disordered" evidence="1">
    <location>
        <begin position="1"/>
        <end position="53"/>
    </location>
</feature>
<feature type="region of interest" description="Disordered" evidence="1">
    <location>
        <begin position="193"/>
        <end position="212"/>
    </location>
</feature>
<dbReference type="AlphaFoldDB" id="A0AA39NVE6"/>